<dbReference type="InterPro" id="IPR039425">
    <property type="entry name" value="RNA_pol_sigma-70-like"/>
</dbReference>
<dbReference type="PANTHER" id="PTHR43133">
    <property type="entry name" value="RNA POLYMERASE ECF-TYPE SIGMA FACTO"/>
    <property type="match status" value="1"/>
</dbReference>
<comment type="caution">
    <text evidence="8">The sequence shown here is derived from an EMBL/GenBank/DDBJ whole genome shotgun (WGS) entry which is preliminary data.</text>
</comment>
<feature type="domain" description="RNA polymerase sigma-70 region 2" evidence="6">
    <location>
        <begin position="24"/>
        <end position="94"/>
    </location>
</feature>
<evidence type="ECO:0000256" key="5">
    <source>
        <dbReference type="ARBA" id="ARBA00023163"/>
    </source>
</evidence>
<dbReference type="SUPFAM" id="SSF88946">
    <property type="entry name" value="Sigma2 domain of RNA polymerase sigma factors"/>
    <property type="match status" value="1"/>
</dbReference>
<dbReference type="EMBL" id="JPVP01000054">
    <property type="protein sequence ID" value="KGR85372.1"/>
    <property type="molecule type" value="Genomic_DNA"/>
</dbReference>
<dbReference type="InterPro" id="IPR007627">
    <property type="entry name" value="RNA_pol_sigma70_r2"/>
</dbReference>
<evidence type="ECO:0000259" key="6">
    <source>
        <dbReference type="Pfam" id="PF04542"/>
    </source>
</evidence>
<dbReference type="GO" id="GO:0016987">
    <property type="term" value="F:sigma factor activity"/>
    <property type="evidence" value="ECO:0007669"/>
    <property type="project" value="UniProtKB-KW"/>
</dbReference>
<dbReference type="Gene3D" id="1.10.1740.10">
    <property type="match status" value="1"/>
</dbReference>
<dbReference type="InterPro" id="IPR013249">
    <property type="entry name" value="RNA_pol_sigma70_r4_t2"/>
</dbReference>
<dbReference type="Pfam" id="PF08281">
    <property type="entry name" value="Sigma70_r4_2"/>
    <property type="match status" value="1"/>
</dbReference>
<evidence type="ECO:0000313" key="8">
    <source>
        <dbReference type="EMBL" id="KGR85372.1"/>
    </source>
</evidence>
<name>A0A0A3JEB9_9BACI</name>
<dbReference type="Gene3D" id="1.10.10.10">
    <property type="entry name" value="Winged helix-like DNA-binding domain superfamily/Winged helix DNA-binding domain"/>
    <property type="match status" value="1"/>
</dbReference>
<protein>
    <submittedName>
        <fullName evidence="8">RNA polymerase factor sigma-70</fullName>
    </submittedName>
</protein>
<dbReference type="Proteomes" id="UP000030437">
    <property type="component" value="Unassembled WGS sequence"/>
</dbReference>
<evidence type="ECO:0000313" key="9">
    <source>
        <dbReference type="Proteomes" id="UP000030437"/>
    </source>
</evidence>
<keyword evidence="4" id="KW-0238">DNA-binding</keyword>
<dbReference type="GO" id="GO:0006352">
    <property type="term" value="P:DNA-templated transcription initiation"/>
    <property type="evidence" value="ECO:0007669"/>
    <property type="project" value="InterPro"/>
</dbReference>
<evidence type="ECO:0000259" key="7">
    <source>
        <dbReference type="Pfam" id="PF08281"/>
    </source>
</evidence>
<keyword evidence="5" id="KW-0804">Transcription</keyword>
<evidence type="ECO:0000256" key="2">
    <source>
        <dbReference type="ARBA" id="ARBA00023015"/>
    </source>
</evidence>
<evidence type="ECO:0000256" key="3">
    <source>
        <dbReference type="ARBA" id="ARBA00023082"/>
    </source>
</evidence>
<feature type="domain" description="RNA polymerase sigma factor 70 region 4 type 2" evidence="7">
    <location>
        <begin position="128"/>
        <end position="174"/>
    </location>
</feature>
<gene>
    <name evidence="8" type="ORF">CD32_09055</name>
</gene>
<dbReference type="PANTHER" id="PTHR43133:SF8">
    <property type="entry name" value="RNA POLYMERASE SIGMA FACTOR HI_1459-RELATED"/>
    <property type="match status" value="1"/>
</dbReference>
<dbReference type="GO" id="GO:0003677">
    <property type="term" value="F:DNA binding"/>
    <property type="evidence" value="ECO:0007669"/>
    <property type="project" value="UniProtKB-KW"/>
</dbReference>
<dbReference type="InterPro" id="IPR013324">
    <property type="entry name" value="RNA_pol_sigma_r3/r4-like"/>
</dbReference>
<dbReference type="InterPro" id="IPR013325">
    <property type="entry name" value="RNA_pol_sigma_r2"/>
</dbReference>
<dbReference type="InterPro" id="IPR014284">
    <property type="entry name" value="RNA_pol_sigma-70_dom"/>
</dbReference>
<dbReference type="RefSeq" id="WP_036153705.1">
    <property type="nucleotide sequence ID" value="NZ_AVCX01000007.1"/>
</dbReference>
<dbReference type="OrthoDB" id="2678696at2"/>
<dbReference type="NCBIfam" id="TIGR02937">
    <property type="entry name" value="sigma70-ECF"/>
    <property type="match status" value="1"/>
</dbReference>
<keyword evidence="3" id="KW-0731">Sigma factor</keyword>
<dbReference type="AlphaFoldDB" id="A0A0A3JEB9"/>
<reference evidence="8 9" key="1">
    <citation type="submission" date="2014-02" db="EMBL/GenBank/DDBJ databases">
        <title>Draft genome sequence of Lysinibacillus odysseyi NBRC 100172.</title>
        <authorList>
            <person name="Zhang F."/>
            <person name="Wang G."/>
            <person name="Zhang L."/>
        </authorList>
    </citation>
    <scope>NUCLEOTIDE SEQUENCE [LARGE SCALE GENOMIC DNA]</scope>
    <source>
        <strain evidence="8 9">NBRC 100172</strain>
    </source>
</reference>
<proteinExistence type="inferred from homology"/>
<accession>A0A0A3JEB9</accession>
<evidence type="ECO:0000256" key="4">
    <source>
        <dbReference type="ARBA" id="ARBA00023125"/>
    </source>
</evidence>
<keyword evidence="2" id="KW-0805">Transcription regulation</keyword>
<dbReference type="Pfam" id="PF04542">
    <property type="entry name" value="Sigma70_r2"/>
    <property type="match status" value="1"/>
</dbReference>
<evidence type="ECO:0000256" key="1">
    <source>
        <dbReference type="ARBA" id="ARBA00010641"/>
    </source>
</evidence>
<sequence>MNITSDNFIKYFKKGRESALEYVIEQYAGIVKAVVYNALHSYKDPYMVEECISDVFIGAYENAKQFEGNEEDFRKWLCTIAKFKAVDRQRKLARSPVITDVDDIRLHVQSAEEEFLLKSDAHDLMIIMKKLEKIDRDIFLMKYFLNMKNEEIGKTLGITKAAVDNRLYRGKKNLKQMYAGGVFNEEGI</sequence>
<keyword evidence="9" id="KW-1185">Reference proteome</keyword>
<dbReference type="STRING" id="1220589.CD32_09055"/>
<dbReference type="InterPro" id="IPR036388">
    <property type="entry name" value="WH-like_DNA-bd_sf"/>
</dbReference>
<dbReference type="eggNOG" id="COG1595">
    <property type="taxonomic scope" value="Bacteria"/>
</dbReference>
<comment type="similarity">
    <text evidence="1">Belongs to the sigma-70 factor family. ECF subfamily.</text>
</comment>
<dbReference type="SUPFAM" id="SSF88659">
    <property type="entry name" value="Sigma3 and sigma4 domains of RNA polymerase sigma factors"/>
    <property type="match status" value="1"/>
</dbReference>
<organism evidence="8 9">
    <name type="scientific">Lysinibacillus odysseyi 34hs-1 = NBRC 100172</name>
    <dbReference type="NCBI Taxonomy" id="1220589"/>
    <lineage>
        <taxon>Bacteria</taxon>
        <taxon>Bacillati</taxon>
        <taxon>Bacillota</taxon>
        <taxon>Bacilli</taxon>
        <taxon>Bacillales</taxon>
        <taxon>Bacillaceae</taxon>
        <taxon>Lysinibacillus</taxon>
    </lineage>
</organism>